<accession>A0A8J6NHW6</accession>
<dbReference type="GO" id="GO:0004803">
    <property type="term" value="F:transposase activity"/>
    <property type="evidence" value="ECO:0007669"/>
    <property type="project" value="InterPro"/>
</dbReference>
<organism evidence="2 3">
    <name type="scientific">Candidatus Desulfolinea nitratireducens</name>
    <dbReference type="NCBI Taxonomy" id="2841698"/>
    <lineage>
        <taxon>Bacteria</taxon>
        <taxon>Bacillati</taxon>
        <taxon>Chloroflexota</taxon>
        <taxon>Anaerolineae</taxon>
        <taxon>Anaerolineales</taxon>
        <taxon>Anaerolineales incertae sedis</taxon>
        <taxon>Candidatus Desulfolinea</taxon>
    </lineage>
</organism>
<evidence type="ECO:0000313" key="2">
    <source>
        <dbReference type="EMBL" id="MBC8334327.1"/>
    </source>
</evidence>
<proteinExistence type="predicted"/>
<dbReference type="GO" id="GO:0006313">
    <property type="term" value="P:DNA transposition"/>
    <property type="evidence" value="ECO:0007669"/>
    <property type="project" value="InterPro"/>
</dbReference>
<dbReference type="Proteomes" id="UP000614469">
    <property type="component" value="Unassembled WGS sequence"/>
</dbReference>
<dbReference type="SMART" id="SM01321">
    <property type="entry name" value="Y1_Tnp"/>
    <property type="match status" value="1"/>
</dbReference>
<sequence>MRDNGIFKQAKHNPPHLFLTDRLYMLTASTYKKEAYLQSDNRKLDWISAFLKASEIYHWVVIAWVVLNNHYHAIVRSPEKKINMPKFIASYHKFTARKWNAEDQTPGRKVWWNYWDSCIRSEQDYQARLNYVFLNPVKHGIVDQAEEYAFSNYRTFLSIDTWTG</sequence>
<name>A0A8J6NHW6_9CHLR</name>
<dbReference type="EMBL" id="JACNJN010000060">
    <property type="protein sequence ID" value="MBC8334327.1"/>
    <property type="molecule type" value="Genomic_DNA"/>
</dbReference>
<evidence type="ECO:0000313" key="3">
    <source>
        <dbReference type="Proteomes" id="UP000614469"/>
    </source>
</evidence>
<dbReference type="AlphaFoldDB" id="A0A8J6NHW6"/>
<dbReference type="NCBIfam" id="NF047646">
    <property type="entry name" value="REP_Tyr_transpos"/>
    <property type="match status" value="1"/>
</dbReference>
<reference evidence="2 3" key="1">
    <citation type="submission" date="2020-08" db="EMBL/GenBank/DDBJ databases">
        <title>Bridging the membrane lipid divide: bacteria of the FCB group superphylum have the potential to synthesize archaeal ether lipids.</title>
        <authorList>
            <person name="Villanueva L."/>
            <person name="Von Meijenfeldt F.A.B."/>
            <person name="Westbye A.B."/>
            <person name="Yadav S."/>
            <person name="Hopmans E.C."/>
            <person name="Dutilh B.E."/>
            <person name="Sinninghe Damste J.S."/>
        </authorList>
    </citation>
    <scope>NUCLEOTIDE SEQUENCE [LARGE SCALE GENOMIC DNA]</scope>
    <source>
        <strain evidence="2">NIOZ-UU36</strain>
    </source>
</reference>
<dbReference type="Gene3D" id="3.30.70.1290">
    <property type="entry name" value="Transposase IS200-like"/>
    <property type="match status" value="1"/>
</dbReference>
<dbReference type="SUPFAM" id="SSF143422">
    <property type="entry name" value="Transposase IS200-like"/>
    <property type="match status" value="1"/>
</dbReference>
<comment type="caution">
    <text evidence="2">The sequence shown here is derived from an EMBL/GenBank/DDBJ whole genome shotgun (WGS) entry which is preliminary data.</text>
</comment>
<dbReference type="InterPro" id="IPR036515">
    <property type="entry name" value="Transposase_17_sf"/>
</dbReference>
<gene>
    <name evidence="2" type="ORF">H8E29_03600</name>
</gene>
<dbReference type="InterPro" id="IPR052715">
    <property type="entry name" value="RAYT_transposase"/>
</dbReference>
<dbReference type="PANTHER" id="PTHR36966">
    <property type="entry name" value="REP-ASSOCIATED TYROSINE TRANSPOSASE"/>
    <property type="match status" value="1"/>
</dbReference>
<feature type="domain" description="Transposase IS200-like" evidence="1">
    <location>
        <begin position="19"/>
        <end position="135"/>
    </location>
</feature>
<protein>
    <submittedName>
        <fullName evidence="2">Transposase</fullName>
    </submittedName>
</protein>
<dbReference type="GO" id="GO:0043565">
    <property type="term" value="F:sequence-specific DNA binding"/>
    <property type="evidence" value="ECO:0007669"/>
    <property type="project" value="TreeGrafter"/>
</dbReference>
<dbReference type="InterPro" id="IPR002686">
    <property type="entry name" value="Transposase_17"/>
</dbReference>
<evidence type="ECO:0000259" key="1">
    <source>
        <dbReference type="SMART" id="SM01321"/>
    </source>
</evidence>
<dbReference type="PANTHER" id="PTHR36966:SF1">
    <property type="entry name" value="REP-ASSOCIATED TYROSINE TRANSPOSASE"/>
    <property type="match status" value="1"/>
</dbReference>